<reference evidence="2" key="2">
    <citation type="submission" date="2017-10" db="EMBL/GenBank/DDBJ databases">
        <title>Ladona fulva Genome sequencing and assembly.</title>
        <authorList>
            <person name="Murali S."/>
            <person name="Richards S."/>
            <person name="Bandaranaike D."/>
            <person name="Bellair M."/>
            <person name="Blankenburg K."/>
            <person name="Chao H."/>
            <person name="Dinh H."/>
            <person name="Doddapaneni H."/>
            <person name="Dugan-Rocha S."/>
            <person name="Elkadiri S."/>
            <person name="Gnanaolivu R."/>
            <person name="Hernandez B."/>
            <person name="Skinner E."/>
            <person name="Javaid M."/>
            <person name="Lee S."/>
            <person name="Li M."/>
            <person name="Ming W."/>
            <person name="Munidasa M."/>
            <person name="Muniz J."/>
            <person name="Nguyen L."/>
            <person name="Hughes D."/>
            <person name="Osuji N."/>
            <person name="Pu L.-L."/>
            <person name="Puazo M."/>
            <person name="Qu C."/>
            <person name="Quiroz J."/>
            <person name="Raj R."/>
            <person name="Weissenberger G."/>
            <person name="Xin Y."/>
            <person name="Zou X."/>
            <person name="Han Y."/>
            <person name="Worley K."/>
            <person name="Muzny D."/>
            <person name="Gibbs R."/>
        </authorList>
    </citation>
    <scope>NUCLEOTIDE SEQUENCE</scope>
    <source>
        <strain evidence="2">Sampled in the wild</strain>
    </source>
</reference>
<proteinExistence type="predicted"/>
<gene>
    <name evidence="2" type="ORF">J437_LFUL012705</name>
</gene>
<feature type="compositionally biased region" description="Low complexity" evidence="1">
    <location>
        <begin position="11"/>
        <end position="23"/>
    </location>
</feature>
<organism evidence="2 3">
    <name type="scientific">Ladona fulva</name>
    <name type="common">Scarce chaser dragonfly</name>
    <name type="synonym">Libellula fulva</name>
    <dbReference type="NCBI Taxonomy" id="123851"/>
    <lineage>
        <taxon>Eukaryota</taxon>
        <taxon>Metazoa</taxon>
        <taxon>Ecdysozoa</taxon>
        <taxon>Arthropoda</taxon>
        <taxon>Hexapoda</taxon>
        <taxon>Insecta</taxon>
        <taxon>Pterygota</taxon>
        <taxon>Palaeoptera</taxon>
        <taxon>Odonata</taxon>
        <taxon>Epiprocta</taxon>
        <taxon>Anisoptera</taxon>
        <taxon>Libelluloidea</taxon>
        <taxon>Libellulidae</taxon>
        <taxon>Ladona</taxon>
    </lineage>
</organism>
<protein>
    <submittedName>
        <fullName evidence="2">Uncharacterized protein</fullName>
    </submittedName>
</protein>
<reference evidence="2" key="1">
    <citation type="submission" date="2013-04" db="EMBL/GenBank/DDBJ databases">
        <authorList>
            <person name="Qu J."/>
            <person name="Murali S.C."/>
            <person name="Bandaranaike D."/>
            <person name="Bellair M."/>
            <person name="Blankenburg K."/>
            <person name="Chao H."/>
            <person name="Dinh H."/>
            <person name="Doddapaneni H."/>
            <person name="Downs B."/>
            <person name="Dugan-Rocha S."/>
            <person name="Elkadiri S."/>
            <person name="Gnanaolivu R.D."/>
            <person name="Hernandez B."/>
            <person name="Javaid M."/>
            <person name="Jayaseelan J.C."/>
            <person name="Lee S."/>
            <person name="Li M."/>
            <person name="Ming W."/>
            <person name="Munidasa M."/>
            <person name="Muniz J."/>
            <person name="Nguyen L."/>
            <person name="Ongeri F."/>
            <person name="Osuji N."/>
            <person name="Pu L.-L."/>
            <person name="Puazo M."/>
            <person name="Qu C."/>
            <person name="Quiroz J."/>
            <person name="Raj R."/>
            <person name="Weissenberger G."/>
            <person name="Xin Y."/>
            <person name="Zou X."/>
            <person name="Han Y."/>
            <person name="Richards S."/>
            <person name="Worley K."/>
            <person name="Muzny D."/>
            <person name="Gibbs R."/>
        </authorList>
    </citation>
    <scope>NUCLEOTIDE SEQUENCE</scope>
    <source>
        <strain evidence="2">Sampled in the wild</strain>
    </source>
</reference>
<evidence type="ECO:0000313" key="2">
    <source>
        <dbReference type="EMBL" id="KAG8232473.1"/>
    </source>
</evidence>
<accession>A0A8K0P4Y5</accession>
<dbReference type="Proteomes" id="UP000792457">
    <property type="component" value="Unassembled WGS sequence"/>
</dbReference>
<evidence type="ECO:0000313" key="3">
    <source>
        <dbReference type="Proteomes" id="UP000792457"/>
    </source>
</evidence>
<feature type="compositionally biased region" description="Basic and acidic residues" evidence="1">
    <location>
        <begin position="34"/>
        <end position="55"/>
    </location>
</feature>
<dbReference type="EMBL" id="KZ308621">
    <property type="protein sequence ID" value="KAG8232473.1"/>
    <property type="molecule type" value="Genomic_DNA"/>
</dbReference>
<sequence>MHFSRERLVTSDDSSTPSKSDSTVRGKAVTRPLSVREEPAMDKKTLIEEPKKEEGTEPGTAEKAAEM</sequence>
<keyword evidence="3" id="KW-1185">Reference proteome</keyword>
<dbReference type="AlphaFoldDB" id="A0A8K0P4Y5"/>
<evidence type="ECO:0000256" key="1">
    <source>
        <dbReference type="SAM" id="MobiDB-lite"/>
    </source>
</evidence>
<comment type="caution">
    <text evidence="2">The sequence shown here is derived from an EMBL/GenBank/DDBJ whole genome shotgun (WGS) entry which is preliminary data.</text>
</comment>
<feature type="region of interest" description="Disordered" evidence="1">
    <location>
        <begin position="1"/>
        <end position="67"/>
    </location>
</feature>
<feature type="compositionally biased region" description="Basic and acidic residues" evidence="1">
    <location>
        <begin position="1"/>
        <end position="10"/>
    </location>
</feature>
<name>A0A8K0P4Y5_LADFU</name>